<protein>
    <submittedName>
        <fullName evidence="2">Uncharacterized protein</fullName>
    </submittedName>
</protein>
<feature type="region of interest" description="Disordered" evidence="1">
    <location>
        <begin position="205"/>
        <end position="228"/>
    </location>
</feature>
<evidence type="ECO:0000256" key="1">
    <source>
        <dbReference type="SAM" id="MobiDB-lite"/>
    </source>
</evidence>
<dbReference type="Proteomes" id="UP001596099">
    <property type="component" value="Unassembled WGS sequence"/>
</dbReference>
<feature type="compositionally biased region" description="Acidic residues" evidence="1">
    <location>
        <begin position="218"/>
        <end position="228"/>
    </location>
</feature>
<accession>A0ABD5RJA2</accession>
<feature type="compositionally biased region" description="Basic and acidic residues" evidence="1">
    <location>
        <begin position="14"/>
        <end position="23"/>
    </location>
</feature>
<evidence type="ECO:0000313" key="2">
    <source>
        <dbReference type="EMBL" id="MFC5970433.1"/>
    </source>
</evidence>
<proteinExistence type="predicted"/>
<dbReference type="EMBL" id="JBHSQH010000001">
    <property type="protein sequence ID" value="MFC5970433.1"/>
    <property type="molecule type" value="Genomic_DNA"/>
</dbReference>
<dbReference type="AlphaFoldDB" id="A0ABD5RJA2"/>
<evidence type="ECO:0000313" key="3">
    <source>
        <dbReference type="Proteomes" id="UP001596099"/>
    </source>
</evidence>
<feature type="region of interest" description="Disordered" evidence="1">
    <location>
        <begin position="1"/>
        <end position="30"/>
    </location>
</feature>
<organism evidence="2 3">
    <name type="scientific">Halomarina salina</name>
    <dbReference type="NCBI Taxonomy" id="1872699"/>
    <lineage>
        <taxon>Archaea</taxon>
        <taxon>Methanobacteriati</taxon>
        <taxon>Methanobacteriota</taxon>
        <taxon>Stenosarchaea group</taxon>
        <taxon>Halobacteria</taxon>
        <taxon>Halobacteriales</taxon>
        <taxon>Natronomonadaceae</taxon>
        <taxon>Halomarina</taxon>
    </lineage>
</organism>
<name>A0ABD5RJA2_9EURY</name>
<sequence length="228" mass="23292">MELPDSLSGVTESASDRAAEARESLSAGAADASVAAAETAAAAKAAATTARNRAADEVPARLPEEAPDPATLAATARSYSIPTDRLLTDPAELGPAARAFGVRALGLVQTVDIEETYRFGKRGFEYGGTYGRYVPFGAALPYVGLLAGLGAGVLDSTDVVSAETLLGLTEYAPAAVQRLLEAGAAERADAGASALTDGVDALDGATETVDQQTASDLTEMDYDEFADR</sequence>
<dbReference type="RefSeq" id="WP_247419534.1">
    <property type="nucleotide sequence ID" value="NZ_JALLGW010000002.1"/>
</dbReference>
<reference evidence="2 3" key="1">
    <citation type="journal article" date="2019" name="Int. J. Syst. Evol. Microbiol.">
        <title>The Global Catalogue of Microorganisms (GCM) 10K type strain sequencing project: providing services to taxonomists for standard genome sequencing and annotation.</title>
        <authorList>
            <consortium name="The Broad Institute Genomics Platform"/>
            <consortium name="The Broad Institute Genome Sequencing Center for Infectious Disease"/>
            <person name="Wu L."/>
            <person name="Ma J."/>
        </authorList>
    </citation>
    <scope>NUCLEOTIDE SEQUENCE [LARGE SCALE GENOMIC DNA]</scope>
    <source>
        <strain evidence="2 3">CGMCC 1.12543</strain>
    </source>
</reference>
<keyword evidence="3" id="KW-1185">Reference proteome</keyword>
<gene>
    <name evidence="2" type="ORF">ACFPYI_03740</name>
</gene>
<comment type="caution">
    <text evidence="2">The sequence shown here is derived from an EMBL/GenBank/DDBJ whole genome shotgun (WGS) entry which is preliminary data.</text>
</comment>